<dbReference type="Proteomes" id="UP000464378">
    <property type="component" value="Chromosome"/>
</dbReference>
<feature type="region of interest" description="Disordered" evidence="1">
    <location>
        <begin position="18"/>
        <end position="130"/>
    </location>
</feature>
<evidence type="ECO:0000256" key="1">
    <source>
        <dbReference type="SAM" id="MobiDB-lite"/>
    </source>
</evidence>
<feature type="compositionally biased region" description="Pro residues" evidence="1">
    <location>
        <begin position="24"/>
        <end position="39"/>
    </location>
</feature>
<dbReference type="InterPro" id="IPR013783">
    <property type="entry name" value="Ig-like_fold"/>
</dbReference>
<dbReference type="InterPro" id="IPR001434">
    <property type="entry name" value="OmcB-like_DUF11"/>
</dbReference>
<evidence type="ECO:0000256" key="2">
    <source>
        <dbReference type="SAM" id="SignalP"/>
    </source>
</evidence>
<dbReference type="EMBL" id="LR593887">
    <property type="protein sequence ID" value="VTR99346.1"/>
    <property type="molecule type" value="Genomic_DNA"/>
</dbReference>
<dbReference type="Pfam" id="PF01345">
    <property type="entry name" value="DUF11"/>
    <property type="match status" value="3"/>
</dbReference>
<dbReference type="InterPro" id="IPR047589">
    <property type="entry name" value="DUF11_rpt"/>
</dbReference>
<dbReference type="EMBL" id="LR586016">
    <property type="protein sequence ID" value="VIP01753.1"/>
    <property type="molecule type" value="Genomic_DNA"/>
</dbReference>
<feature type="domain" description="DUF11" evidence="3">
    <location>
        <begin position="528"/>
        <end position="606"/>
    </location>
</feature>
<dbReference type="AlphaFoldDB" id="A0A6C2YKW5"/>
<accession>A0A6C2YKW5</accession>
<sequence>MIRTTLLLIALGLVLPGRLTAQPVGPPPNFTPTEEPPLADPMSAPRLQPNLVQPNPVQPNSGDLPAAPARATPSPSSTPPPQPITPQPFPVNPESAAPLPGGMADSTIPPPNPGGNPPSDSQVEPAQYVLPSNPYGTPVGGFMGGAGVPTRMPMLGESDGWDPPTPVVGVRVVAPATLPVGKDLTIRLVVENRSRARANHVEVRAPLPLGTQLASANPEPSEKKPTELLWKFGSLDAAARKDIVVTLRILDATEVTMTARVKFEHGQTVTTKLAKPSLKVRRVGPTEGVLFDPFVVRLEVTNTGVLPLNEVEVSETLTDGLEFDRAMPAVTQVGQRWPSFPADRIRTNPQGNLRTWYVGVLQPRQTQVLEYRLVPKKSGNLMGRAVASSNGVRDEANGPISVLEPKLGVQVEGPKTAFVGQPATYRVTVNNLGDLTLNNVRVLAELPVGCQPLRMSNDGQIFRDAVQWIVTKLEPGGSRTMSLTLRCPSPGVRRTRFTVRADRGLEQVGESETTFDGVAALNWNAQSEPTNVKVGDEFTYKITVHNSGSAPATNLAITADLPTSVEFRSAEPAYQPAANVIRYTPITLPAGETATFRFTVRAARSAQAVFKLDMLADHLDQSQPVRSEPSTTIRSN</sequence>
<protein>
    <recommendedName>
        <fullName evidence="3">DUF11 domain-containing protein</fullName>
    </recommendedName>
</protein>
<dbReference type="KEGG" id="tim:GMBLW1_22070"/>
<feature type="compositionally biased region" description="Low complexity" evidence="1">
    <location>
        <begin position="47"/>
        <end position="75"/>
    </location>
</feature>
<reference evidence="4" key="1">
    <citation type="submission" date="2019-04" db="EMBL/GenBank/DDBJ databases">
        <authorList>
            <consortium name="Science for Life Laboratories"/>
        </authorList>
    </citation>
    <scope>NUCLEOTIDE SEQUENCE</scope>
    <source>
        <strain evidence="4">MBLW1</strain>
    </source>
</reference>
<feature type="compositionally biased region" description="Pro residues" evidence="1">
    <location>
        <begin position="76"/>
        <end position="91"/>
    </location>
</feature>
<dbReference type="InParanoid" id="A0A6C2YKW5"/>
<feature type="signal peptide" evidence="2">
    <location>
        <begin position="1"/>
        <end position="21"/>
    </location>
</feature>
<dbReference type="Gene3D" id="2.60.40.10">
    <property type="entry name" value="Immunoglobulins"/>
    <property type="match status" value="2"/>
</dbReference>
<dbReference type="NCBIfam" id="TIGR01451">
    <property type="entry name" value="B_ant_repeat"/>
    <property type="match status" value="2"/>
</dbReference>
<name>A0A6C2YKW5_9BACT</name>
<organism evidence="4">
    <name type="scientific">Tuwongella immobilis</name>
    <dbReference type="NCBI Taxonomy" id="692036"/>
    <lineage>
        <taxon>Bacteria</taxon>
        <taxon>Pseudomonadati</taxon>
        <taxon>Planctomycetota</taxon>
        <taxon>Planctomycetia</taxon>
        <taxon>Gemmatales</taxon>
        <taxon>Gemmataceae</taxon>
        <taxon>Tuwongella</taxon>
    </lineage>
</organism>
<dbReference type="InterPro" id="IPR051172">
    <property type="entry name" value="Chlamydia_OmcB"/>
</dbReference>
<evidence type="ECO:0000259" key="3">
    <source>
        <dbReference type="Pfam" id="PF01345"/>
    </source>
</evidence>
<proteinExistence type="predicted"/>
<keyword evidence="5" id="KW-1185">Reference proteome</keyword>
<dbReference type="PANTHER" id="PTHR34819">
    <property type="entry name" value="LARGE CYSTEINE-RICH PERIPLASMIC PROTEIN OMCB"/>
    <property type="match status" value="1"/>
</dbReference>
<keyword evidence="2" id="KW-0732">Signal</keyword>
<evidence type="ECO:0000313" key="4">
    <source>
        <dbReference type="EMBL" id="VIP01753.1"/>
    </source>
</evidence>
<evidence type="ECO:0000313" key="5">
    <source>
        <dbReference type="Proteomes" id="UP000464378"/>
    </source>
</evidence>
<feature type="domain" description="DUF11" evidence="3">
    <location>
        <begin position="415"/>
        <end position="498"/>
    </location>
</feature>
<dbReference type="RefSeq" id="WP_162657005.1">
    <property type="nucleotide sequence ID" value="NZ_LR593887.1"/>
</dbReference>
<feature type="chain" id="PRO_5036172724" description="DUF11 domain-containing protein" evidence="2">
    <location>
        <begin position="22"/>
        <end position="636"/>
    </location>
</feature>
<feature type="domain" description="DUF11" evidence="3">
    <location>
        <begin position="173"/>
        <end position="262"/>
    </location>
</feature>
<gene>
    <name evidence="4" type="ORF">GMBLW1_22070</name>
</gene>